<feature type="region of interest" description="Disordered" evidence="10">
    <location>
        <begin position="999"/>
        <end position="1036"/>
    </location>
</feature>
<evidence type="ECO:0000259" key="13">
    <source>
        <dbReference type="PROSITE" id="PS51914"/>
    </source>
</evidence>
<dbReference type="GO" id="GO:0016020">
    <property type="term" value="C:membrane"/>
    <property type="evidence" value="ECO:0000318"/>
    <property type="project" value="GO_Central"/>
</dbReference>
<evidence type="ECO:0000256" key="5">
    <source>
        <dbReference type="ARBA" id="ARBA00022729"/>
    </source>
</evidence>
<evidence type="ECO:0000313" key="14">
    <source>
        <dbReference type="EnsemblMetazoa" id="XP_030829000"/>
    </source>
</evidence>
<dbReference type="InParanoid" id="A0A7M7MZS4"/>
<dbReference type="SUPFAM" id="SSF50911">
    <property type="entry name" value="Mannose 6-phosphate receptor domain"/>
    <property type="match status" value="1"/>
</dbReference>
<dbReference type="InterPro" id="IPR056608">
    <property type="entry name" value="Elapor1/2_GBD"/>
</dbReference>
<protein>
    <recommendedName>
        <fullName evidence="13">MRH domain-containing protein</fullName>
    </recommendedName>
</protein>
<dbReference type="Gene3D" id="2.10.50.10">
    <property type="entry name" value="Tumor Necrosis Factor Receptor, subunit A, domain 2"/>
    <property type="match status" value="1"/>
</dbReference>
<keyword evidence="8" id="KW-1015">Disulfide bond</keyword>
<evidence type="ECO:0000256" key="8">
    <source>
        <dbReference type="ARBA" id="ARBA00023157"/>
    </source>
</evidence>
<accession>A0A7M7MZS4</accession>
<sequence>MRDEMHWSYVVVLTCASTMVMLLGTAGEGFAQEDSAEPSPSTQPSLPTCQPDDFHYAMTECDEGGVRWRVQVPQPDACIGGAPSAPVRAVDCGFSCGAGEYLNIDSGSCKKCQKGKYSLGGGDKFTDWSELPPDFTVSSTSFYLTEDYEHCNESLWDPIGSFVRSPDSTCSSKLIYTANLAKEGSVNFTYSLATDFNYFTVEVHNELCQRNHKSGGGKAVTATGEGEWKSIKLDLDAGLNVITWRSEGLYVGTGIKIPRVYIRSIEVMGLQYTSDCTKCPAGTFTSARGAASCDECPANTYSQSGATNCTPCNTETMYSVPGSTNCTMKKPCNEHDYYKIHTPCNENNQTKVMYKWIDPQVCNSNIPASVQLPISGEFEACPPCNPGMSINNKTECNFCPSNQFSDGTTPCQDCPPNTTPEYGMSFSYWNSLPPNMHASCVVTTNDYGCASREGWILADTFIHTGHGHSDDAYLILDLQVDGFRQEASYFNGRAEELGTISFAFSMECQSEDCTLFFLEELNEANVIEYWTGPKDKQDYRYAVTIAGRRSFTWAFQKTDVNKLDYDNNHKYPNDIVKIYDITLTNTVNGGAATCKECPLGSDHTGCIPCGPGQFIDENSKHCKNCPEDMYVRASDPVGEAACLECPSGLKSNKGESCYSNCHVRLNEKHYDLVLLQGQQSVMSGASFLTEGNAFYYHFNFSLCGKAESNLASCIDNSTAIGQVEDEEGAMVNSWVCRSLMLPGSDDEKYMTAIKPISLGDTLLGINDGDSYGMITDTIIPQPEEGLKDLKFYYHSPQTTKACPNGRSTIVTLRCDPNEKEVDKIELPIACPTAVESNHMAETTVAQAGTCDGCTFHMLWTSQYACPVCTNDDIVAIKQECKHGQQVTKHVWNDTAKCVGGITLPSDKTTKCVVPPWYSQVPMYAQIAIAAFVGCAILLCAMIVCVWKKNRKLEYKYQKLASSTSGELPAADSCAIDEDDDEDEVHFEDGNKKSRSFLSKFKSRGSSDKQGLLDGPDMEAFRMQDQPSIMTPLSETT</sequence>
<evidence type="ECO:0000256" key="6">
    <source>
        <dbReference type="ARBA" id="ARBA00022989"/>
    </source>
</evidence>
<organism evidence="14 15">
    <name type="scientific">Strongylocentrotus purpuratus</name>
    <name type="common">Purple sea urchin</name>
    <dbReference type="NCBI Taxonomy" id="7668"/>
    <lineage>
        <taxon>Eukaryota</taxon>
        <taxon>Metazoa</taxon>
        <taxon>Echinodermata</taxon>
        <taxon>Eleutherozoa</taxon>
        <taxon>Echinozoa</taxon>
        <taxon>Echinoidea</taxon>
        <taxon>Euechinoidea</taxon>
        <taxon>Echinacea</taxon>
        <taxon>Camarodonta</taxon>
        <taxon>Echinidea</taxon>
        <taxon>Strongylocentrotidae</taxon>
        <taxon>Strongylocentrotus</taxon>
    </lineage>
</organism>
<dbReference type="InterPro" id="IPR056609">
    <property type="entry name" value="Elapor1-like_3rd"/>
</dbReference>
<evidence type="ECO:0000256" key="11">
    <source>
        <dbReference type="SAM" id="Phobius"/>
    </source>
</evidence>
<feature type="compositionally biased region" description="Polar residues" evidence="10">
    <location>
        <begin position="1024"/>
        <end position="1036"/>
    </location>
</feature>
<name>A0A7M7MZS4_STRPU</name>
<dbReference type="InterPro" id="IPR056606">
    <property type="entry name" value="Elapor1/2_C"/>
</dbReference>
<dbReference type="Pfam" id="PF23087">
    <property type="entry name" value="MRH_ELAPOR1_9th"/>
    <property type="match status" value="1"/>
</dbReference>
<dbReference type="InterPro" id="IPR056610">
    <property type="entry name" value="Elapor1/2_TNFR-like"/>
</dbReference>
<dbReference type="AlphaFoldDB" id="A0A7M7MZS4"/>
<dbReference type="InterPro" id="IPR039181">
    <property type="entry name" value="Elapor1/2"/>
</dbReference>
<dbReference type="FunCoup" id="A0A7M7MZS4">
    <property type="interactions" value="110"/>
</dbReference>
<dbReference type="SUPFAM" id="SSF57184">
    <property type="entry name" value="Growth factor receptor domain"/>
    <property type="match status" value="2"/>
</dbReference>
<dbReference type="PROSITE" id="PS51914">
    <property type="entry name" value="MRH"/>
    <property type="match status" value="1"/>
</dbReference>
<keyword evidence="15" id="KW-1185">Reference proteome</keyword>
<dbReference type="Pfam" id="PF23032">
    <property type="entry name" value="GBD_ELAPOR1-like_3rd"/>
    <property type="match status" value="1"/>
</dbReference>
<reference evidence="14" key="2">
    <citation type="submission" date="2021-01" db="UniProtKB">
        <authorList>
            <consortium name="EnsemblMetazoa"/>
        </authorList>
    </citation>
    <scope>IDENTIFICATION</scope>
</reference>
<keyword evidence="6 11" id="KW-1133">Transmembrane helix</keyword>
<keyword evidence="3" id="KW-1003">Cell membrane</keyword>
<dbReference type="Pfam" id="PF23091">
    <property type="entry name" value="TNFR_ELAPOR1_6th"/>
    <property type="match status" value="1"/>
</dbReference>
<dbReference type="Pfam" id="PF23089">
    <property type="entry name" value="ELAPOR1_C"/>
    <property type="match status" value="1"/>
</dbReference>
<dbReference type="InterPro" id="IPR056607">
    <property type="entry name" value="Elapor1/2_MRH"/>
</dbReference>
<dbReference type="PANTHER" id="PTHR22727:SF15">
    <property type="entry name" value="MRH DOMAIN-CONTAINING PROTEIN"/>
    <property type="match status" value="1"/>
</dbReference>
<proteinExistence type="inferred from homology"/>
<dbReference type="InterPro" id="IPR009011">
    <property type="entry name" value="Man6P_isomerase_rcpt-bd_dom_sf"/>
</dbReference>
<comment type="similarity">
    <text evidence="2">Belongs to the ELAPOR family.</text>
</comment>
<feature type="chain" id="PRO_5029642550" description="MRH domain-containing protein" evidence="12">
    <location>
        <begin position="32"/>
        <end position="1036"/>
    </location>
</feature>
<dbReference type="PANTHER" id="PTHR22727">
    <property type="entry name" value="PROTEIN CBG13728"/>
    <property type="match status" value="1"/>
</dbReference>
<evidence type="ECO:0000256" key="4">
    <source>
        <dbReference type="ARBA" id="ARBA00022692"/>
    </source>
</evidence>
<evidence type="ECO:0000256" key="9">
    <source>
        <dbReference type="ARBA" id="ARBA00023180"/>
    </source>
</evidence>
<keyword evidence="4 11" id="KW-0812">Transmembrane</keyword>
<keyword evidence="5 12" id="KW-0732">Signal</keyword>
<dbReference type="RefSeq" id="XP_030829000.1">
    <property type="nucleotide sequence ID" value="XM_030973140.1"/>
</dbReference>
<dbReference type="Pfam" id="PF23031">
    <property type="entry name" value="GBD_ELAPOR1"/>
    <property type="match status" value="1"/>
</dbReference>
<evidence type="ECO:0000256" key="1">
    <source>
        <dbReference type="ARBA" id="ARBA00004251"/>
    </source>
</evidence>
<feature type="domain" description="MRH" evidence="13">
    <location>
        <begin position="659"/>
        <end position="867"/>
    </location>
</feature>
<comment type="subcellular location">
    <subcellularLocation>
        <location evidence="1">Cell membrane</location>
        <topology evidence="1">Single-pass type I membrane protein</topology>
    </subcellularLocation>
</comment>
<dbReference type="GeneID" id="582318"/>
<dbReference type="KEGG" id="spu:582318"/>
<dbReference type="Proteomes" id="UP000007110">
    <property type="component" value="Unassembled WGS sequence"/>
</dbReference>
<evidence type="ECO:0000313" key="15">
    <source>
        <dbReference type="Proteomes" id="UP000007110"/>
    </source>
</evidence>
<evidence type="ECO:0000256" key="3">
    <source>
        <dbReference type="ARBA" id="ARBA00022475"/>
    </source>
</evidence>
<dbReference type="InterPro" id="IPR044865">
    <property type="entry name" value="MRH_dom"/>
</dbReference>
<dbReference type="GO" id="GO:0005886">
    <property type="term" value="C:plasma membrane"/>
    <property type="evidence" value="ECO:0007669"/>
    <property type="project" value="UniProtKB-SubCell"/>
</dbReference>
<evidence type="ECO:0000256" key="12">
    <source>
        <dbReference type="SAM" id="SignalP"/>
    </source>
</evidence>
<dbReference type="SMART" id="SM01411">
    <property type="entry name" value="Ephrin_rec_like"/>
    <property type="match status" value="3"/>
</dbReference>
<dbReference type="InterPro" id="IPR009030">
    <property type="entry name" value="Growth_fac_rcpt_cys_sf"/>
</dbReference>
<evidence type="ECO:0000256" key="7">
    <source>
        <dbReference type="ARBA" id="ARBA00023136"/>
    </source>
</evidence>
<dbReference type="EnsemblMetazoa" id="XM_030973140">
    <property type="protein sequence ID" value="XP_030829000"/>
    <property type="gene ID" value="LOC582318"/>
</dbReference>
<keyword evidence="9" id="KW-0325">Glycoprotein</keyword>
<evidence type="ECO:0000256" key="10">
    <source>
        <dbReference type="SAM" id="MobiDB-lite"/>
    </source>
</evidence>
<keyword evidence="7 11" id="KW-0472">Membrane</keyword>
<reference evidence="15" key="1">
    <citation type="submission" date="2015-02" db="EMBL/GenBank/DDBJ databases">
        <title>Genome sequencing for Strongylocentrotus purpuratus.</title>
        <authorList>
            <person name="Murali S."/>
            <person name="Liu Y."/>
            <person name="Vee V."/>
            <person name="English A."/>
            <person name="Wang M."/>
            <person name="Skinner E."/>
            <person name="Han Y."/>
            <person name="Muzny D.M."/>
            <person name="Worley K.C."/>
            <person name="Gibbs R.A."/>
        </authorList>
    </citation>
    <scope>NUCLEOTIDE SEQUENCE</scope>
</reference>
<dbReference type="OMA" id="CEYISED"/>
<feature type="transmembrane region" description="Helical" evidence="11">
    <location>
        <begin position="922"/>
        <end position="946"/>
    </location>
</feature>
<feature type="signal peptide" evidence="12">
    <location>
        <begin position="1"/>
        <end position="31"/>
    </location>
</feature>
<evidence type="ECO:0000256" key="2">
    <source>
        <dbReference type="ARBA" id="ARBA00007627"/>
    </source>
</evidence>
<dbReference type="OrthoDB" id="439917at2759"/>